<protein>
    <submittedName>
        <fullName evidence="5">FlgN protein</fullName>
    </submittedName>
</protein>
<evidence type="ECO:0000313" key="6">
    <source>
        <dbReference type="Proteomes" id="UP000189733"/>
    </source>
</evidence>
<name>A0A1T4W6I1_9BACT</name>
<dbReference type="Proteomes" id="UP000189733">
    <property type="component" value="Unassembled WGS sequence"/>
</dbReference>
<dbReference type="Gene3D" id="1.20.58.300">
    <property type="entry name" value="FlgN-like"/>
    <property type="match status" value="1"/>
</dbReference>
<keyword evidence="6" id="KW-1185">Reference proteome</keyword>
<feature type="coiled-coil region" evidence="4">
    <location>
        <begin position="2"/>
        <end position="65"/>
    </location>
</feature>
<proteinExistence type="inferred from homology"/>
<evidence type="ECO:0000313" key="5">
    <source>
        <dbReference type="EMBL" id="SKA72880.1"/>
    </source>
</evidence>
<dbReference type="AlphaFoldDB" id="A0A1T4W6I1"/>
<keyword evidence="4" id="KW-0175">Coiled coil</keyword>
<comment type="similarity">
    <text evidence="2">Belongs to the FlgN family.</text>
</comment>
<sequence>MLNQIHNNIRRQERALDVLAKLLEEEFSCLTGRDPQAVTGVELSLQELLRQIAEERLALKKLVQAVIPGARGLAEFADAQDAATRTAFEQILRRIDQKEQHCAVQAEKNAQLAFALAEQSRDMLDFMHKQVQPRDRETYGRSGRFASHHPQAAILQGRL</sequence>
<keyword evidence="3" id="KW-1005">Bacterial flagellum biogenesis</keyword>
<evidence type="ECO:0000256" key="1">
    <source>
        <dbReference type="ARBA" id="ARBA00002397"/>
    </source>
</evidence>
<gene>
    <name evidence="5" type="ORF">SAMN02745702_01724</name>
</gene>
<dbReference type="InterPro" id="IPR007809">
    <property type="entry name" value="FlgN-like"/>
</dbReference>
<dbReference type="EMBL" id="FUYA01000005">
    <property type="protein sequence ID" value="SKA72880.1"/>
    <property type="molecule type" value="Genomic_DNA"/>
</dbReference>
<dbReference type="Pfam" id="PF05130">
    <property type="entry name" value="FlgN"/>
    <property type="match status" value="1"/>
</dbReference>
<evidence type="ECO:0000256" key="2">
    <source>
        <dbReference type="ARBA" id="ARBA00007703"/>
    </source>
</evidence>
<dbReference type="InterPro" id="IPR036679">
    <property type="entry name" value="FlgN-like_sf"/>
</dbReference>
<comment type="function">
    <text evidence="1">Required for the efficient initiation of filament assembly.</text>
</comment>
<evidence type="ECO:0000256" key="4">
    <source>
        <dbReference type="SAM" id="Coils"/>
    </source>
</evidence>
<dbReference type="SUPFAM" id="SSF140566">
    <property type="entry name" value="FlgN-like"/>
    <property type="match status" value="1"/>
</dbReference>
<dbReference type="GO" id="GO:0044780">
    <property type="term" value="P:bacterial-type flagellum assembly"/>
    <property type="evidence" value="ECO:0007669"/>
    <property type="project" value="InterPro"/>
</dbReference>
<evidence type="ECO:0000256" key="3">
    <source>
        <dbReference type="ARBA" id="ARBA00022795"/>
    </source>
</evidence>
<accession>A0A1T4W6I1</accession>
<dbReference type="OrthoDB" id="5453528at2"/>
<dbReference type="RefSeq" id="WP_078685012.1">
    <property type="nucleotide sequence ID" value="NZ_FUYA01000005.1"/>
</dbReference>
<organism evidence="5 6">
    <name type="scientific">Desulfobaculum bizertense DSM 18034</name>
    <dbReference type="NCBI Taxonomy" id="1121442"/>
    <lineage>
        <taxon>Bacteria</taxon>
        <taxon>Pseudomonadati</taxon>
        <taxon>Thermodesulfobacteriota</taxon>
        <taxon>Desulfovibrionia</taxon>
        <taxon>Desulfovibrionales</taxon>
        <taxon>Desulfovibrionaceae</taxon>
        <taxon>Desulfobaculum</taxon>
    </lineage>
</organism>
<dbReference type="STRING" id="1121442.SAMN02745702_01724"/>
<reference evidence="5 6" key="1">
    <citation type="submission" date="2017-02" db="EMBL/GenBank/DDBJ databases">
        <authorList>
            <person name="Peterson S.W."/>
        </authorList>
    </citation>
    <scope>NUCLEOTIDE SEQUENCE [LARGE SCALE GENOMIC DNA]</scope>
    <source>
        <strain evidence="5 6">DSM 18034</strain>
    </source>
</reference>